<evidence type="ECO:0008006" key="3">
    <source>
        <dbReference type="Google" id="ProtNLM"/>
    </source>
</evidence>
<organism evidence="1 2">
    <name type="scientific">Ephemerocybe angulata</name>
    <dbReference type="NCBI Taxonomy" id="980116"/>
    <lineage>
        <taxon>Eukaryota</taxon>
        <taxon>Fungi</taxon>
        <taxon>Dikarya</taxon>
        <taxon>Basidiomycota</taxon>
        <taxon>Agaricomycotina</taxon>
        <taxon>Agaricomycetes</taxon>
        <taxon>Agaricomycetidae</taxon>
        <taxon>Agaricales</taxon>
        <taxon>Agaricineae</taxon>
        <taxon>Psathyrellaceae</taxon>
        <taxon>Ephemerocybe</taxon>
    </lineage>
</organism>
<accession>A0A8H6H898</accession>
<evidence type="ECO:0000313" key="1">
    <source>
        <dbReference type="EMBL" id="KAF6741091.1"/>
    </source>
</evidence>
<keyword evidence="2" id="KW-1185">Reference proteome</keyword>
<dbReference type="Proteomes" id="UP000521943">
    <property type="component" value="Unassembled WGS sequence"/>
</dbReference>
<dbReference type="SUPFAM" id="SSF52047">
    <property type="entry name" value="RNI-like"/>
    <property type="match status" value="1"/>
</dbReference>
<reference evidence="1 2" key="1">
    <citation type="submission" date="2020-07" db="EMBL/GenBank/DDBJ databases">
        <title>Comparative genomics of pyrophilous fungi reveals a link between fire events and developmental genes.</title>
        <authorList>
            <consortium name="DOE Joint Genome Institute"/>
            <person name="Steindorff A.S."/>
            <person name="Carver A."/>
            <person name="Calhoun S."/>
            <person name="Stillman K."/>
            <person name="Liu H."/>
            <person name="Lipzen A."/>
            <person name="Pangilinan J."/>
            <person name="Labutti K."/>
            <person name="Bruns T.D."/>
            <person name="Grigoriev I.V."/>
        </authorList>
    </citation>
    <scope>NUCLEOTIDE SEQUENCE [LARGE SCALE GENOMIC DNA]</scope>
    <source>
        <strain evidence="1 2">CBS 144469</strain>
    </source>
</reference>
<dbReference type="EMBL" id="JACGCI010000294">
    <property type="protein sequence ID" value="KAF6741091.1"/>
    <property type="molecule type" value="Genomic_DNA"/>
</dbReference>
<proteinExistence type="predicted"/>
<dbReference type="AlphaFoldDB" id="A0A8H6H898"/>
<comment type="caution">
    <text evidence="1">The sequence shown here is derived from an EMBL/GenBank/DDBJ whole genome shotgun (WGS) entry which is preliminary data.</text>
</comment>
<gene>
    <name evidence="1" type="ORF">DFP72DRAFT_863189</name>
</gene>
<sequence>MRVPQEVLDLICGEYACRGAELDVEREPESEVQDIPAQFPSARRDLATKLSIVSRSFYTATMRVVWEWVVLHRVEDFAALAEGDIGREMRWRTRRLDIAIRFEDGRAHEDGYDGRRLRRILETMPQLRVLILNNTMERPAQPWRTSPMSEDVVDAIIACKLLERLEMASSTDRLHFLDFARLSQALHGLQSLYVAAGTRVDEDGSRSGLDLPFQAAVFPRLQRLTLGCRTAGTMPNLISTMGGKDVNTITTLRRIDIRFWGLRWSDKCLGFLSRQGPYLETFEWAIPPRPHITFLRGMTALKTLILVYRTFVSVYVGLGDPMPNLELVVIRPDCLSPYAEGNHIACLSLIPAILAMCNPKLTCIRLEGDLDTFKRVFPGVLDTSVERDLVRAGVTLCCGDMEPRWEGRE</sequence>
<dbReference type="InterPro" id="IPR032675">
    <property type="entry name" value="LRR_dom_sf"/>
</dbReference>
<protein>
    <recommendedName>
        <fullName evidence="3">F-box domain-containing protein</fullName>
    </recommendedName>
</protein>
<dbReference type="Gene3D" id="3.80.10.10">
    <property type="entry name" value="Ribonuclease Inhibitor"/>
    <property type="match status" value="1"/>
</dbReference>
<name>A0A8H6H898_9AGAR</name>
<evidence type="ECO:0000313" key="2">
    <source>
        <dbReference type="Proteomes" id="UP000521943"/>
    </source>
</evidence>